<feature type="domain" description="Methyl-accepting transducer" evidence="6">
    <location>
        <begin position="287"/>
        <end position="524"/>
    </location>
</feature>
<feature type="transmembrane region" description="Helical" evidence="5">
    <location>
        <begin position="192"/>
        <end position="215"/>
    </location>
</feature>
<evidence type="ECO:0000313" key="8">
    <source>
        <dbReference type="EMBL" id="KGM98046.1"/>
    </source>
</evidence>
<dbReference type="PROSITE" id="PS50885">
    <property type="entry name" value="HAMP"/>
    <property type="match status" value="1"/>
</dbReference>
<reference evidence="8 9" key="1">
    <citation type="submission" date="2014-01" db="EMBL/GenBank/DDBJ databases">
        <title>Plasmidome dynamics in the species complex Clostridium novyi sensu lato converts strains of independent lineages into distinctly different pathogens.</title>
        <authorList>
            <person name="Skarin H."/>
            <person name="Segerman B."/>
        </authorList>
    </citation>
    <scope>NUCLEOTIDE SEQUENCE [LARGE SCALE GENOMIC DNA]</scope>
    <source>
        <strain evidence="8 9">4552</strain>
    </source>
</reference>
<evidence type="ECO:0000256" key="1">
    <source>
        <dbReference type="ARBA" id="ARBA00023224"/>
    </source>
</evidence>
<evidence type="ECO:0000256" key="5">
    <source>
        <dbReference type="SAM" id="Phobius"/>
    </source>
</evidence>
<keyword evidence="5" id="KW-1133">Transmembrane helix</keyword>
<evidence type="ECO:0000259" key="7">
    <source>
        <dbReference type="PROSITE" id="PS50885"/>
    </source>
</evidence>
<dbReference type="GO" id="GO:0006935">
    <property type="term" value="P:chemotaxis"/>
    <property type="evidence" value="ECO:0007669"/>
    <property type="project" value="InterPro"/>
</dbReference>
<proteinExistence type="inferred from homology"/>
<dbReference type="Proteomes" id="UP000030012">
    <property type="component" value="Unassembled WGS sequence"/>
</dbReference>
<dbReference type="PANTHER" id="PTHR32089:SF112">
    <property type="entry name" value="LYSOZYME-LIKE PROTEIN-RELATED"/>
    <property type="match status" value="1"/>
</dbReference>
<dbReference type="PROSITE" id="PS50111">
    <property type="entry name" value="CHEMOTAXIS_TRANSDUC_2"/>
    <property type="match status" value="1"/>
</dbReference>
<dbReference type="Pfam" id="PF00672">
    <property type="entry name" value="HAMP"/>
    <property type="match status" value="1"/>
</dbReference>
<dbReference type="EMBL" id="JENJ01000004">
    <property type="protein sequence ID" value="KGM98046.1"/>
    <property type="molecule type" value="Genomic_DNA"/>
</dbReference>
<name>A0A0A0ICE9_CLONO</name>
<evidence type="ECO:0000256" key="4">
    <source>
        <dbReference type="SAM" id="Coils"/>
    </source>
</evidence>
<evidence type="ECO:0000259" key="6">
    <source>
        <dbReference type="PROSITE" id="PS50111"/>
    </source>
</evidence>
<evidence type="ECO:0000256" key="3">
    <source>
        <dbReference type="PROSITE-ProRule" id="PRU00284"/>
    </source>
</evidence>
<evidence type="ECO:0000256" key="2">
    <source>
        <dbReference type="ARBA" id="ARBA00029447"/>
    </source>
</evidence>
<dbReference type="RefSeq" id="WP_039252423.1">
    <property type="nucleotide sequence ID" value="NZ_JENJ01000004.1"/>
</dbReference>
<dbReference type="GO" id="GO:0007165">
    <property type="term" value="P:signal transduction"/>
    <property type="evidence" value="ECO:0007669"/>
    <property type="project" value="UniProtKB-KW"/>
</dbReference>
<dbReference type="Gene3D" id="1.10.287.950">
    <property type="entry name" value="Methyl-accepting chemotaxis protein"/>
    <property type="match status" value="1"/>
</dbReference>
<dbReference type="SUPFAM" id="SSF58104">
    <property type="entry name" value="Methyl-accepting chemotaxis protein (MCP) signaling domain"/>
    <property type="match status" value="1"/>
</dbReference>
<dbReference type="SMART" id="SM00304">
    <property type="entry name" value="HAMP"/>
    <property type="match status" value="1"/>
</dbReference>
<dbReference type="InterPro" id="IPR004089">
    <property type="entry name" value="MCPsignal_dom"/>
</dbReference>
<dbReference type="GO" id="GO:0004888">
    <property type="term" value="F:transmembrane signaling receptor activity"/>
    <property type="evidence" value="ECO:0007669"/>
    <property type="project" value="InterPro"/>
</dbReference>
<keyword evidence="1 3" id="KW-0807">Transducer</keyword>
<dbReference type="InterPro" id="IPR003660">
    <property type="entry name" value="HAMP_dom"/>
</dbReference>
<dbReference type="PRINTS" id="PR00260">
    <property type="entry name" value="CHEMTRNSDUCR"/>
</dbReference>
<dbReference type="PANTHER" id="PTHR32089">
    <property type="entry name" value="METHYL-ACCEPTING CHEMOTAXIS PROTEIN MCPB"/>
    <property type="match status" value="1"/>
</dbReference>
<keyword evidence="4" id="KW-0175">Coiled coil</keyword>
<dbReference type="GO" id="GO:0016020">
    <property type="term" value="C:membrane"/>
    <property type="evidence" value="ECO:0007669"/>
    <property type="project" value="InterPro"/>
</dbReference>
<dbReference type="AlphaFoldDB" id="A0A0A0ICE9"/>
<dbReference type="InterPro" id="IPR024478">
    <property type="entry name" value="HlyB_4HB_MCP"/>
</dbReference>
<dbReference type="SMART" id="SM00283">
    <property type="entry name" value="MA"/>
    <property type="match status" value="1"/>
</dbReference>
<evidence type="ECO:0000313" key="9">
    <source>
        <dbReference type="Proteomes" id="UP000030012"/>
    </source>
</evidence>
<keyword evidence="5" id="KW-0812">Transmembrane</keyword>
<keyword evidence="5" id="KW-0472">Membrane</keyword>
<feature type="coiled-coil region" evidence="4">
    <location>
        <begin position="112"/>
        <end position="139"/>
    </location>
</feature>
<comment type="similarity">
    <text evidence="2">Belongs to the methyl-accepting chemotaxis (MCP) protein family.</text>
</comment>
<feature type="domain" description="HAMP" evidence="7">
    <location>
        <begin position="216"/>
        <end position="268"/>
    </location>
</feature>
<dbReference type="Pfam" id="PF00015">
    <property type="entry name" value="MCPsignal"/>
    <property type="match status" value="1"/>
</dbReference>
<dbReference type="Pfam" id="PF12729">
    <property type="entry name" value="4HB_MCP_1"/>
    <property type="match status" value="1"/>
</dbReference>
<comment type="caution">
    <text evidence="8">The sequence shown here is derived from an EMBL/GenBank/DDBJ whole genome shotgun (WGS) entry which is preliminary data.</text>
</comment>
<sequence>MDFLKKISIRKKMITSFLILVILIIISGSIGVISASKLNSNSKEMYFKSLKSVEFIQEIKNNIDKEEACILKIVYNEDMSLEEKNKISRYINEELKQKNSDLFQKYEEIPFTEEEKKDYEQFKKELNQYRESREELVTLVKKGDVKSAKECFVSKIKPVREQVETRLNEISSMNVQAAKLSDEENSKVFENIVVVSLVVTIIGIIIAILLAVIIIRDIISSLNRIRGYAKRLAGYDFSTPIAVRGTDELCMTAIDLNTAQANVNNLVKEISSDAETMGAMSEELSATVEEITGKVITIDEAAKEINRGTEEFSASAQELNASIEEVNSSIEELACRSTEGSNNSNTAKSKAVEVQEYLQNAINETHCIYEERQEKILNAIDEGKVVSEIKVMADSIAQISEQTNLLALNAAIEAARAGEQGKGFAVVADEIRKLAEQSAESVLVIQNTITQVQSAFGNLSDNGNQLLDFMNTKIKELLDSSLKVSEQYYDDSDYVSTMTENFASMTEEINATTNQITGAVQNIATGAQESAEHTGDILNGIDEATKAMNEIAKTSENQAQIAQKLNELVGKFKI</sequence>
<gene>
    <name evidence="8" type="ORF">Z968_01620</name>
</gene>
<dbReference type="OrthoDB" id="1887545at2"/>
<protein>
    <submittedName>
        <fullName evidence="8">Chemotaxis protein</fullName>
    </submittedName>
</protein>
<accession>A0A0A0ICE9</accession>
<organism evidence="8 9">
    <name type="scientific">Clostridium novyi A str. 4552</name>
    <dbReference type="NCBI Taxonomy" id="1444289"/>
    <lineage>
        <taxon>Bacteria</taxon>
        <taxon>Bacillati</taxon>
        <taxon>Bacillota</taxon>
        <taxon>Clostridia</taxon>
        <taxon>Eubacteriales</taxon>
        <taxon>Clostridiaceae</taxon>
        <taxon>Clostridium</taxon>
    </lineage>
</organism>
<dbReference type="InterPro" id="IPR004090">
    <property type="entry name" value="Chemotax_Me-accpt_rcpt"/>
</dbReference>